<accession>A0AAV1TR23</accession>
<protein>
    <submittedName>
        <fullName evidence="1">Uncharacterized protein</fullName>
    </submittedName>
</protein>
<dbReference type="AlphaFoldDB" id="A0AAV1TR23"/>
<dbReference type="EMBL" id="CAKLBY020000069">
    <property type="protein sequence ID" value="CAK7923548.1"/>
    <property type="molecule type" value="Genomic_DNA"/>
</dbReference>
<organism evidence="1 2">
    <name type="scientific">Peronospora matthiolae</name>
    <dbReference type="NCBI Taxonomy" id="2874970"/>
    <lineage>
        <taxon>Eukaryota</taxon>
        <taxon>Sar</taxon>
        <taxon>Stramenopiles</taxon>
        <taxon>Oomycota</taxon>
        <taxon>Peronosporomycetes</taxon>
        <taxon>Peronosporales</taxon>
        <taxon>Peronosporaceae</taxon>
        <taxon>Peronospora</taxon>
    </lineage>
</organism>
<evidence type="ECO:0000313" key="2">
    <source>
        <dbReference type="Proteomes" id="UP001162060"/>
    </source>
</evidence>
<comment type="caution">
    <text evidence="1">The sequence shown here is derived from an EMBL/GenBank/DDBJ whole genome shotgun (WGS) entry which is preliminary data.</text>
</comment>
<dbReference type="Proteomes" id="UP001162060">
    <property type="component" value="Unassembled WGS sequence"/>
</dbReference>
<proteinExistence type="predicted"/>
<gene>
    <name evidence="1" type="ORF">PM001_LOCUS8698</name>
</gene>
<reference evidence="1" key="1">
    <citation type="submission" date="2024-01" db="EMBL/GenBank/DDBJ databases">
        <authorList>
            <person name="Webb A."/>
        </authorList>
    </citation>
    <scope>NUCLEOTIDE SEQUENCE</scope>
    <source>
        <strain evidence="1">Pm1</strain>
    </source>
</reference>
<sequence length="244" mass="28772">MQKAFAEAFPDNLELQITVWHMKRETPRYVYDLLPIGQREEVIRDGKQCLIKESGADEVEKAFSALRNIPGMKNRAKKLQWVLNVLMAKSDEWLKTRTSPKDLRSRPDLICKLSLWLEYADSFRAEYKTFSEVDEFDLLLSKREPEEMTYFFHFMKIKTQDFERFGMHQKRLFYKYPDRVDLLLPRLEMNPSDAHAIMFGMLLDSMTFFYRKGSTSKTDSSSSLGMFMTLTLVLMKTISYLATM</sequence>
<name>A0AAV1TR23_9STRA</name>
<evidence type="ECO:0000313" key="1">
    <source>
        <dbReference type="EMBL" id="CAK7923548.1"/>
    </source>
</evidence>